<proteinExistence type="inferred from homology"/>
<evidence type="ECO:0000256" key="1">
    <source>
        <dbReference type="ARBA" id="ARBA00004496"/>
    </source>
</evidence>
<feature type="binding site" evidence="14">
    <location>
        <begin position="177"/>
        <end position="184"/>
    </location>
    <ligand>
        <name>NAD(+)</name>
        <dbReference type="ChEBI" id="CHEBI:57540"/>
    </ligand>
</feature>
<feature type="disulfide bond" description="Redox-active" evidence="15">
    <location>
        <begin position="38"/>
        <end position="43"/>
    </location>
</feature>
<evidence type="ECO:0000256" key="12">
    <source>
        <dbReference type="ARBA" id="ARBA00049187"/>
    </source>
</evidence>
<evidence type="ECO:0000256" key="14">
    <source>
        <dbReference type="PIRSR" id="PIRSR000350-3"/>
    </source>
</evidence>
<dbReference type="Pfam" id="PF02852">
    <property type="entry name" value="Pyr_redox_dim"/>
    <property type="match status" value="1"/>
</dbReference>
<dbReference type="InterPro" id="IPR004099">
    <property type="entry name" value="Pyr_nucl-diS_OxRdtase_dimer"/>
</dbReference>
<dbReference type="InterPro" id="IPR001100">
    <property type="entry name" value="Pyr_nuc-diS_OxRdtase"/>
</dbReference>
<dbReference type="InterPro" id="IPR012999">
    <property type="entry name" value="Pyr_OxRdtase_I_AS"/>
</dbReference>
<evidence type="ECO:0000256" key="10">
    <source>
        <dbReference type="ARBA" id="ARBA00023157"/>
    </source>
</evidence>
<dbReference type="PANTHER" id="PTHR22912">
    <property type="entry name" value="DISULFIDE OXIDOREDUCTASE"/>
    <property type="match status" value="1"/>
</dbReference>
<dbReference type="Gene3D" id="3.30.390.30">
    <property type="match status" value="1"/>
</dbReference>
<evidence type="ECO:0000256" key="4">
    <source>
        <dbReference type="ARBA" id="ARBA00016961"/>
    </source>
</evidence>
<comment type="catalytic activity">
    <reaction evidence="12 16">
        <text>N(6)-[(R)-dihydrolipoyl]-L-lysyl-[protein] + NAD(+) = N(6)-[(R)-lipoyl]-L-lysyl-[protein] + NADH + H(+)</text>
        <dbReference type="Rhea" id="RHEA:15045"/>
        <dbReference type="Rhea" id="RHEA-COMP:10474"/>
        <dbReference type="Rhea" id="RHEA-COMP:10475"/>
        <dbReference type="ChEBI" id="CHEBI:15378"/>
        <dbReference type="ChEBI" id="CHEBI:57540"/>
        <dbReference type="ChEBI" id="CHEBI:57945"/>
        <dbReference type="ChEBI" id="CHEBI:83099"/>
        <dbReference type="ChEBI" id="CHEBI:83100"/>
        <dbReference type="EC" id="1.8.1.4"/>
    </reaction>
</comment>
<keyword evidence="7 14" id="KW-0274">FAD</keyword>
<feature type="binding site" evidence="14">
    <location>
        <position position="200"/>
    </location>
    <ligand>
        <name>NAD(+)</name>
        <dbReference type="ChEBI" id="CHEBI:57540"/>
    </ligand>
</feature>
<evidence type="ECO:0000256" key="11">
    <source>
        <dbReference type="ARBA" id="ARBA00023284"/>
    </source>
</evidence>
<dbReference type="RefSeq" id="WP_183348037.1">
    <property type="nucleotide sequence ID" value="NZ_JACHEO010000002.1"/>
</dbReference>
<keyword evidence="20" id="KW-1185">Reference proteome</keyword>
<comment type="caution">
    <text evidence="19">The sequence shown here is derived from an EMBL/GenBank/DDBJ whole genome shotgun (WGS) entry which is preliminary data.</text>
</comment>
<dbReference type="SUPFAM" id="SSF51905">
    <property type="entry name" value="FAD/NAD(P)-binding domain"/>
    <property type="match status" value="1"/>
</dbReference>
<feature type="binding site" evidence="14">
    <location>
        <begin position="323"/>
        <end position="326"/>
    </location>
    <ligand>
        <name>FAD</name>
        <dbReference type="ChEBI" id="CHEBI:57692"/>
    </ligand>
</feature>
<dbReference type="EC" id="1.8.1.4" evidence="3 16"/>
<dbReference type="GO" id="GO:0006103">
    <property type="term" value="P:2-oxoglutarate metabolic process"/>
    <property type="evidence" value="ECO:0007669"/>
    <property type="project" value="TreeGrafter"/>
</dbReference>
<feature type="binding site" evidence="14">
    <location>
        <position position="111"/>
    </location>
    <ligand>
        <name>FAD</name>
        <dbReference type="ChEBI" id="CHEBI:57692"/>
    </ligand>
</feature>
<evidence type="ECO:0000313" key="19">
    <source>
        <dbReference type="EMBL" id="MBB5346812.1"/>
    </source>
</evidence>
<dbReference type="GO" id="GO:0005737">
    <property type="term" value="C:cytoplasm"/>
    <property type="evidence" value="ECO:0007669"/>
    <property type="project" value="UniProtKB-SubCell"/>
</dbReference>
<feature type="binding site" evidence="14">
    <location>
        <begin position="140"/>
        <end position="142"/>
    </location>
    <ligand>
        <name>FAD</name>
        <dbReference type="ChEBI" id="CHEBI:57692"/>
    </ligand>
</feature>
<dbReference type="Gene3D" id="3.50.50.60">
    <property type="entry name" value="FAD/NAD(P)-binding domain"/>
    <property type="match status" value="2"/>
</dbReference>
<evidence type="ECO:0000256" key="16">
    <source>
        <dbReference type="RuleBase" id="RU003692"/>
    </source>
</evidence>
<dbReference type="PRINTS" id="PR00411">
    <property type="entry name" value="PNDRDTASEI"/>
</dbReference>
<feature type="binding site" evidence="14">
    <location>
        <position position="47"/>
    </location>
    <ligand>
        <name>FAD</name>
        <dbReference type="ChEBI" id="CHEBI:57692"/>
    </ligand>
</feature>
<dbReference type="InterPro" id="IPR023753">
    <property type="entry name" value="FAD/NAD-binding_dom"/>
</dbReference>
<dbReference type="PANTHER" id="PTHR22912:SF217">
    <property type="entry name" value="DIHYDROLIPOYL DEHYDROGENASE"/>
    <property type="match status" value="1"/>
</dbReference>
<dbReference type="GO" id="GO:0004148">
    <property type="term" value="F:dihydrolipoyl dehydrogenase (NADH) activity"/>
    <property type="evidence" value="ECO:0007669"/>
    <property type="project" value="UniProtKB-EC"/>
</dbReference>
<evidence type="ECO:0000256" key="15">
    <source>
        <dbReference type="PIRSR" id="PIRSR000350-4"/>
    </source>
</evidence>
<dbReference type="InterPro" id="IPR050151">
    <property type="entry name" value="Class-I_Pyr_Nuc-Dis_Oxidored"/>
</dbReference>
<keyword evidence="8 16" id="KW-0560">Oxidoreductase</keyword>
<keyword evidence="9 14" id="KW-0520">NAD</keyword>
<name>A0A840UM05_9BACT</name>
<evidence type="ECO:0000256" key="3">
    <source>
        <dbReference type="ARBA" id="ARBA00012608"/>
    </source>
</evidence>
<evidence type="ECO:0000256" key="5">
    <source>
        <dbReference type="ARBA" id="ARBA00022490"/>
    </source>
</evidence>
<protein>
    <recommendedName>
        <fullName evidence="4 16">Dihydrolipoyl dehydrogenase</fullName>
        <ecNumber evidence="3 16">1.8.1.4</ecNumber>
    </recommendedName>
</protein>
<feature type="binding site" evidence="14">
    <location>
        <position position="315"/>
    </location>
    <ligand>
        <name>FAD</name>
        <dbReference type="ChEBI" id="CHEBI:57692"/>
    </ligand>
</feature>
<dbReference type="FunFam" id="3.30.390.30:FF:000001">
    <property type="entry name" value="Dihydrolipoyl dehydrogenase"/>
    <property type="match status" value="1"/>
</dbReference>
<evidence type="ECO:0000256" key="7">
    <source>
        <dbReference type="ARBA" id="ARBA00022827"/>
    </source>
</evidence>
<keyword evidence="5" id="KW-0963">Cytoplasm</keyword>
<comment type="similarity">
    <text evidence="2 16">Belongs to the class-I pyridine nucleotide-disulfide oxidoreductase family.</text>
</comment>
<dbReference type="Pfam" id="PF07992">
    <property type="entry name" value="Pyr_redox_2"/>
    <property type="match status" value="1"/>
</dbReference>
<gene>
    <name evidence="19" type="ORF">HNQ81_000522</name>
</gene>
<evidence type="ECO:0000256" key="2">
    <source>
        <dbReference type="ARBA" id="ARBA00007532"/>
    </source>
</evidence>
<dbReference type="InterPro" id="IPR016156">
    <property type="entry name" value="FAD/NAD-linked_Rdtase_dimer_sf"/>
</dbReference>
<sequence>MQIAILGAGTGGYVAAIRAAQSGASVTLVEKGPIGGTCLNWGCIPSKIFKQSADTLATIRNAGEFAIAADPAARCDMAALVARKERIIAIQAGGIRNLLQKHGIRVVAGSGRISAMHELAVAAATGEEIAITWDRLIVATGSRPAPIAAFPFDCHRILSSDDIFSLQAIPASLAIVGGGVIGCELACIFAGLGSRVTLIEAMDRILPLPSVDEECSKLLLREMKKRKIRVLTGATVLAATPVGARLELRLGPAGAAPYGGPLQESCDKLLVCIGREPNSAGIGLERIGVDCDARGWIMADAQLRTSNPKVYAIGDILGPARIMLAHVAATEGEIAAANCLGDSREMAYDHVPGAIFTMPEIATVGLTETEAAARGCQFRADTVHFRSLGKAHVIGEIAGFAKIVADQPSGRILGVQIAGPHATDLIAEAVLALRSGTTVAQLAETIHAHPTLAEIMVETAFKAVDHPLHG</sequence>
<dbReference type="InterPro" id="IPR036188">
    <property type="entry name" value="FAD/NAD-bd_sf"/>
</dbReference>
<dbReference type="Proteomes" id="UP000539642">
    <property type="component" value="Unassembled WGS sequence"/>
</dbReference>
<evidence type="ECO:0000256" key="9">
    <source>
        <dbReference type="ARBA" id="ARBA00023027"/>
    </source>
</evidence>
<feature type="active site" description="Proton acceptor" evidence="13">
    <location>
        <position position="449"/>
    </location>
</feature>
<keyword evidence="10" id="KW-1015">Disulfide bond</keyword>
<evidence type="ECO:0000256" key="8">
    <source>
        <dbReference type="ARBA" id="ARBA00023002"/>
    </source>
</evidence>
<dbReference type="InterPro" id="IPR006258">
    <property type="entry name" value="Lipoamide_DH"/>
</dbReference>
<feature type="domain" description="FAD/NAD(P)-binding" evidence="18">
    <location>
        <begin position="1"/>
        <end position="332"/>
    </location>
</feature>
<keyword evidence="14" id="KW-0547">Nucleotide-binding</keyword>
<comment type="subcellular location">
    <subcellularLocation>
        <location evidence="1">Cytoplasm</location>
    </subcellularLocation>
</comment>
<evidence type="ECO:0000259" key="18">
    <source>
        <dbReference type="Pfam" id="PF07992"/>
    </source>
</evidence>
<dbReference type="NCBIfam" id="TIGR01350">
    <property type="entry name" value="lipoamide_DH"/>
    <property type="match status" value="1"/>
</dbReference>
<feature type="binding site" evidence="14">
    <location>
        <position position="274"/>
    </location>
    <ligand>
        <name>NAD(+)</name>
        <dbReference type="ChEBI" id="CHEBI:57540"/>
    </ligand>
</feature>
<dbReference type="EMBL" id="JACHEO010000002">
    <property type="protein sequence ID" value="MBB5346812.1"/>
    <property type="molecule type" value="Genomic_DNA"/>
</dbReference>
<organism evidence="19 20">
    <name type="scientific">Desulfoprunum benzoelyticum</name>
    <dbReference type="NCBI Taxonomy" id="1506996"/>
    <lineage>
        <taxon>Bacteria</taxon>
        <taxon>Pseudomonadati</taxon>
        <taxon>Thermodesulfobacteriota</taxon>
        <taxon>Desulfobulbia</taxon>
        <taxon>Desulfobulbales</taxon>
        <taxon>Desulfobulbaceae</taxon>
        <taxon>Desulfoprunum</taxon>
    </lineage>
</organism>
<dbReference type="PROSITE" id="PS00076">
    <property type="entry name" value="PYRIDINE_REDOX_1"/>
    <property type="match status" value="1"/>
</dbReference>
<keyword evidence="11 16" id="KW-0676">Redox-active center</keyword>
<comment type="cofactor">
    <cofactor evidence="14 16">
        <name>FAD</name>
        <dbReference type="ChEBI" id="CHEBI:57692"/>
    </cofactor>
    <text evidence="14 16">Binds 1 FAD per subunit.</text>
</comment>
<dbReference type="PIRSF" id="PIRSF000350">
    <property type="entry name" value="Mercury_reductase_MerA"/>
    <property type="match status" value="1"/>
</dbReference>
<reference evidence="19 20" key="1">
    <citation type="submission" date="2020-08" db="EMBL/GenBank/DDBJ databases">
        <title>Genomic Encyclopedia of Type Strains, Phase IV (KMG-IV): sequencing the most valuable type-strain genomes for metagenomic binning, comparative biology and taxonomic classification.</title>
        <authorList>
            <person name="Goeker M."/>
        </authorList>
    </citation>
    <scope>NUCLEOTIDE SEQUENCE [LARGE SCALE GENOMIC DNA]</scope>
    <source>
        <strain evidence="19 20">DSM 28570</strain>
    </source>
</reference>
<evidence type="ECO:0000256" key="6">
    <source>
        <dbReference type="ARBA" id="ARBA00022630"/>
    </source>
</evidence>
<feature type="domain" description="Pyridine nucleotide-disulphide oxidoreductase dimerisation" evidence="17">
    <location>
        <begin position="351"/>
        <end position="459"/>
    </location>
</feature>
<dbReference type="SUPFAM" id="SSF55424">
    <property type="entry name" value="FAD/NAD-linked reductases, dimerisation (C-terminal) domain"/>
    <property type="match status" value="1"/>
</dbReference>
<keyword evidence="6 16" id="KW-0285">Flavoprotein</keyword>
<dbReference type="PRINTS" id="PR00368">
    <property type="entry name" value="FADPNR"/>
</dbReference>
<evidence type="ECO:0000259" key="17">
    <source>
        <dbReference type="Pfam" id="PF02852"/>
    </source>
</evidence>
<dbReference type="AlphaFoldDB" id="A0A840UM05"/>
<comment type="miscellaneous">
    <text evidence="16">The active site is a redox-active disulfide bond.</text>
</comment>
<evidence type="ECO:0000313" key="20">
    <source>
        <dbReference type="Proteomes" id="UP000539642"/>
    </source>
</evidence>
<dbReference type="GO" id="GO:0050660">
    <property type="term" value="F:flavin adenine dinucleotide binding"/>
    <property type="evidence" value="ECO:0007669"/>
    <property type="project" value="InterPro"/>
</dbReference>
<accession>A0A840UM05</accession>
<evidence type="ECO:0000256" key="13">
    <source>
        <dbReference type="PIRSR" id="PIRSR000350-2"/>
    </source>
</evidence>